<dbReference type="AlphaFoldDB" id="A0AAE3J1W8"/>
<dbReference type="Pfam" id="PF03009">
    <property type="entry name" value="GDPD"/>
    <property type="match status" value="1"/>
</dbReference>
<keyword evidence="3" id="KW-1185">Reference proteome</keyword>
<accession>A0AAE3J1W8</accession>
<comment type="caution">
    <text evidence="2">The sequence shown here is derived from an EMBL/GenBank/DDBJ whole genome shotgun (WGS) entry which is preliminary data.</text>
</comment>
<dbReference type="InterPro" id="IPR017946">
    <property type="entry name" value="PLC-like_Pdiesterase_TIM-brl"/>
</dbReference>
<gene>
    <name evidence="2" type="ORF">OH136_15105</name>
</gene>
<dbReference type="SUPFAM" id="SSF51695">
    <property type="entry name" value="PLC-like phosphodiesterases"/>
    <property type="match status" value="1"/>
</dbReference>
<sequence length="260" mass="28595">MNPNSPTVPQLSVDFLNRPIAHRGLHDKRAGIPENSLAAFQAAIDRGYGIELDLQVTGDERAVVFHDYRLGRLTPERGRVRDLSLERLASISLKGNEAQKIPSLKQVFDQVNGRVPILIEIKDQDGKMGKNIGAIERDIAPDIAAYSGHVAVMSFNPHSILAMKELAPNVPRGLTTYAWNDSDADGISAADLRSLYEIEMFEKAGCSFISHSVKDLDNPHVSALKKRGVPVLCWTVKSAKSDIRARRVADNVTFEGYLPA</sequence>
<organism evidence="2 3">
    <name type="scientific">Halocynthiibacter halioticoli</name>
    <dbReference type="NCBI Taxonomy" id="2986804"/>
    <lineage>
        <taxon>Bacteria</taxon>
        <taxon>Pseudomonadati</taxon>
        <taxon>Pseudomonadota</taxon>
        <taxon>Alphaproteobacteria</taxon>
        <taxon>Rhodobacterales</taxon>
        <taxon>Paracoccaceae</taxon>
        <taxon>Halocynthiibacter</taxon>
    </lineage>
</organism>
<dbReference type="PROSITE" id="PS51704">
    <property type="entry name" value="GP_PDE"/>
    <property type="match status" value="1"/>
</dbReference>
<feature type="domain" description="GP-PDE" evidence="1">
    <location>
        <begin position="17"/>
        <end position="260"/>
    </location>
</feature>
<dbReference type="PANTHER" id="PTHR46211:SF1">
    <property type="entry name" value="GLYCEROPHOSPHODIESTER PHOSPHODIESTERASE, CYTOPLASMIC"/>
    <property type="match status" value="1"/>
</dbReference>
<protein>
    <submittedName>
        <fullName evidence="2">Glycerophosphodiester phosphodiesterase family protein</fullName>
    </submittedName>
</protein>
<reference evidence="2" key="1">
    <citation type="submission" date="2022-10" db="EMBL/GenBank/DDBJ databases">
        <authorList>
            <person name="Yue Y."/>
        </authorList>
    </citation>
    <scope>NUCLEOTIDE SEQUENCE</scope>
    <source>
        <strain evidence="2">Z654</strain>
    </source>
</reference>
<dbReference type="GO" id="GO:0006629">
    <property type="term" value="P:lipid metabolic process"/>
    <property type="evidence" value="ECO:0007669"/>
    <property type="project" value="InterPro"/>
</dbReference>
<dbReference type="EMBL" id="JAOYFC010000004">
    <property type="protein sequence ID" value="MCV6825889.1"/>
    <property type="molecule type" value="Genomic_DNA"/>
</dbReference>
<dbReference type="RefSeq" id="WP_263954851.1">
    <property type="nucleotide sequence ID" value="NZ_JAOYFC010000004.1"/>
</dbReference>
<dbReference type="Proteomes" id="UP001208041">
    <property type="component" value="Unassembled WGS sequence"/>
</dbReference>
<dbReference type="GO" id="GO:0008081">
    <property type="term" value="F:phosphoric diester hydrolase activity"/>
    <property type="evidence" value="ECO:0007669"/>
    <property type="project" value="InterPro"/>
</dbReference>
<evidence type="ECO:0000313" key="3">
    <source>
        <dbReference type="Proteomes" id="UP001208041"/>
    </source>
</evidence>
<name>A0AAE3J1W8_9RHOB</name>
<evidence type="ECO:0000313" key="2">
    <source>
        <dbReference type="EMBL" id="MCV6825889.1"/>
    </source>
</evidence>
<dbReference type="PANTHER" id="PTHR46211">
    <property type="entry name" value="GLYCEROPHOSPHORYL DIESTER PHOSPHODIESTERASE"/>
    <property type="match status" value="1"/>
</dbReference>
<evidence type="ECO:0000259" key="1">
    <source>
        <dbReference type="PROSITE" id="PS51704"/>
    </source>
</evidence>
<dbReference type="InterPro" id="IPR030395">
    <property type="entry name" value="GP_PDE_dom"/>
</dbReference>
<dbReference type="Gene3D" id="3.20.20.190">
    <property type="entry name" value="Phosphatidylinositol (PI) phosphodiesterase"/>
    <property type="match status" value="1"/>
</dbReference>
<proteinExistence type="predicted"/>